<dbReference type="Proteomes" id="UP001165085">
    <property type="component" value="Unassembled WGS sequence"/>
</dbReference>
<dbReference type="EMBL" id="BRXY01000251">
    <property type="protein sequence ID" value="GMH80882.1"/>
    <property type="molecule type" value="Genomic_DNA"/>
</dbReference>
<dbReference type="AlphaFoldDB" id="A0A9W7EJG1"/>
<name>A0A9W7EJG1_9STRA</name>
<proteinExistence type="predicted"/>
<accession>A0A9W7EJG1</accession>
<dbReference type="OrthoDB" id="10565618at2759"/>
<comment type="caution">
    <text evidence="1">The sequence shown here is derived from an EMBL/GenBank/DDBJ whole genome shotgun (WGS) entry which is preliminary data.</text>
</comment>
<gene>
    <name evidence="1" type="ORF">TrST_g10825</name>
</gene>
<keyword evidence="2" id="KW-1185">Reference proteome</keyword>
<sequence length="546" mass="60791">MAPKKRSAFVAREPLPPPFAQPTALPLTRTAQGTLVSIPLGQLTTSVINNSLSQYHKVLTSQPLTTFNLSHPTNHPSTTSSCTLPTHYGSPVLTPLSDLSLLSRRTYLTALTHLTFFRIIRIHLLSSTFTPTHASNIVRRISEVCEPMIGRVHEEWEGCDKVMKDIEEVCGELWTSRTKSYDINSSLTSSSIASSIKKNEPTIIIPKDDVQREVRRRVREVASEVDDESIAKVFIHDEGLQFTASKSNWSITGTAGRSSSPNLTTCHCTSVTFKSSLDVLPHLYERCKILCSKFGLRVACEFMNDLEVYTNVVEASIELRRLKVKWKLTHVVEDIREEEEAVIAEFGVWKEKVEIQGRRDGVHVLVSGNDISYKWDSDAENLIWTVKAHLVSRVLKFVDERVQREGLQVNEIGGEFEVLVVVNVKGFKVDLIVGYGRVDRNNGRVFSEMSNMDKVCNTVNDFMRKHGGEEGKEGEAGGKEEEIENVRRAAFAVAADLVKGVVGEGREVVIGKEEVEVKGGGGGKRRKGEGGRMSVKEFAAMFSDNE</sequence>
<reference evidence="2" key="1">
    <citation type="journal article" date="2023" name="Commun. Biol.">
        <title>Genome analysis of Parmales, the sister group of diatoms, reveals the evolutionary specialization of diatoms from phago-mixotrophs to photoautotrophs.</title>
        <authorList>
            <person name="Ban H."/>
            <person name="Sato S."/>
            <person name="Yoshikawa S."/>
            <person name="Yamada K."/>
            <person name="Nakamura Y."/>
            <person name="Ichinomiya M."/>
            <person name="Sato N."/>
            <person name="Blanc-Mathieu R."/>
            <person name="Endo H."/>
            <person name="Kuwata A."/>
            <person name="Ogata H."/>
        </authorList>
    </citation>
    <scope>NUCLEOTIDE SEQUENCE [LARGE SCALE GENOMIC DNA]</scope>
    <source>
        <strain evidence="2">NIES 3701</strain>
    </source>
</reference>
<evidence type="ECO:0000313" key="2">
    <source>
        <dbReference type="Proteomes" id="UP001165085"/>
    </source>
</evidence>
<organism evidence="1 2">
    <name type="scientific">Triparma strigata</name>
    <dbReference type="NCBI Taxonomy" id="1606541"/>
    <lineage>
        <taxon>Eukaryota</taxon>
        <taxon>Sar</taxon>
        <taxon>Stramenopiles</taxon>
        <taxon>Ochrophyta</taxon>
        <taxon>Bolidophyceae</taxon>
        <taxon>Parmales</taxon>
        <taxon>Triparmaceae</taxon>
        <taxon>Triparma</taxon>
    </lineage>
</organism>
<protein>
    <submittedName>
        <fullName evidence="1">Uncharacterized protein</fullName>
    </submittedName>
</protein>
<evidence type="ECO:0000313" key="1">
    <source>
        <dbReference type="EMBL" id="GMH80882.1"/>
    </source>
</evidence>